<evidence type="ECO:0000256" key="6">
    <source>
        <dbReference type="ARBA" id="ARBA00022840"/>
    </source>
</evidence>
<dbReference type="InterPro" id="IPR011063">
    <property type="entry name" value="TilS/TtcA_N"/>
</dbReference>
<dbReference type="Pfam" id="PF11734">
    <property type="entry name" value="TilS_C"/>
    <property type="match status" value="1"/>
</dbReference>
<comment type="similarity">
    <text evidence="8">Belongs to the tRNA(Ile)-lysidine synthase family.</text>
</comment>
<dbReference type="RefSeq" id="WP_269311696.1">
    <property type="nucleotide sequence ID" value="NZ_CP114052.1"/>
</dbReference>
<evidence type="ECO:0000256" key="4">
    <source>
        <dbReference type="ARBA" id="ARBA00022694"/>
    </source>
</evidence>
<keyword evidence="2 8" id="KW-0963">Cytoplasm</keyword>
<dbReference type="Pfam" id="PF01171">
    <property type="entry name" value="ATP_bind_3"/>
    <property type="match status" value="1"/>
</dbReference>
<dbReference type="SUPFAM" id="SSF56037">
    <property type="entry name" value="PheT/TilS domain"/>
    <property type="match status" value="1"/>
</dbReference>
<evidence type="ECO:0000256" key="3">
    <source>
        <dbReference type="ARBA" id="ARBA00022598"/>
    </source>
</evidence>
<dbReference type="GO" id="GO:0032267">
    <property type="term" value="F:tRNA(Ile)-lysidine synthase activity"/>
    <property type="evidence" value="ECO:0007669"/>
    <property type="project" value="UniProtKB-EC"/>
</dbReference>
<dbReference type="HAMAP" id="MF_01161">
    <property type="entry name" value="tRNA_Ile_lys_synt"/>
    <property type="match status" value="1"/>
</dbReference>
<name>A0ABY7JPA5_9FIRM</name>
<dbReference type="NCBIfam" id="TIGR02433">
    <property type="entry name" value="lysidine_TilS_C"/>
    <property type="match status" value="1"/>
</dbReference>
<dbReference type="SUPFAM" id="SSF52402">
    <property type="entry name" value="Adenine nucleotide alpha hydrolases-like"/>
    <property type="match status" value="1"/>
</dbReference>
<dbReference type="CDD" id="cd01992">
    <property type="entry name" value="TilS_N"/>
    <property type="match status" value="1"/>
</dbReference>
<evidence type="ECO:0000256" key="7">
    <source>
        <dbReference type="ARBA" id="ARBA00048539"/>
    </source>
</evidence>
<feature type="binding site" evidence="8">
    <location>
        <begin position="27"/>
        <end position="32"/>
    </location>
    <ligand>
        <name>ATP</name>
        <dbReference type="ChEBI" id="CHEBI:30616"/>
    </ligand>
</feature>
<comment type="function">
    <text evidence="8">Ligates lysine onto the cytidine present at position 34 of the AUA codon-specific tRNA(Ile) that contains the anticodon CAU, in an ATP-dependent manner. Cytidine is converted to lysidine, thus changing the amino acid specificity of the tRNA from methionine to isoleucine.</text>
</comment>
<dbReference type="InterPro" id="IPR012795">
    <property type="entry name" value="tRNA_Ile_lys_synt_N"/>
</dbReference>
<protein>
    <recommendedName>
        <fullName evidence="8">tRNA(Ile)-lysidine synthase</fullName>
        <ecNumber evidence="8">6.3.4.19</ecNumber>
    </recommendedName>
    <alternativeName>
        <fullName evidence="8">tRNA(Ile)-2-lysyl-cytidine synthase</fullName>
    </alternativeName>
    <alternativeName>
        <fullName evidence="8">tRNA(Ile)-lysidine synthetase</fullName>
    </alternativeName>
</protein>
<evidence type="ECO:0000259" key="9">
    <source>
        <dbReference type="SMART" id="SM00977"/>
    </source>
</evidence>
<evidence type="ECO:0000256" key="2">
    <source>
        <dbReference type="ARBA" id="ARBA00022490"/>
    </source>
</evidence>
<gene>
    <name evidence="8 10" type="primary">tilS</name>
    <name evidence="10" type="ORF">O0R46_00670</name>
</gene>
<proteinExistence type="inferred from homology"/>
<comment type="domain">
    <text evidence="8">The N-terminal region contains the highly conserved SGGXDS motif, predicted to be a P-loop motif involved in ATP binding.</text>
</comment>
<comment type="catalytic activity">
    <reaction evidence="7 8">
        <text>cytidine(34) in tRNA(Ile2) + L-lysine + ATP = lysidine(34) in tRNA(Ile2) + AMP + diphosphate + H(+)</text>
        <dbReference type="Rhea" id="RHEA:43744"/>
        <dbReference type="Rhea" id="RHEA-COMP:10625"/>
        <dbReference type="Rhea" id="RHEA-COMP:10670"/>
        <dbReference type="ChEBI" id="CHEBI:15378"/>
        <dbReference type="ChEBI" id="CHEBI:30616"/>
        <dbReference type="ChEBI" id="CHEBI:32551"/>
        <dbReference type="ChEBI" id="CHEBI:33019"/>
        <dbReference type="ChEBI" id="CHEBI:82748"/>
        <dbReference type="ChEBI" id="CHEBI:83665"/>
        <dbReference type="ChEBI" id="CHEBI:456215"/>
        <dbReference type="EC" id="6.3.4.19"/>
    </reaction>
</comment>
<dbReference type="PANTHER" id="PTHR43033">
    <property type="entry name" value="TRNA(ILE)-LYSIDINE SYNTHASE-RELATED"/>
    <property type="match status" value="1"/>
</dbReference>
<keyword evidence="3 8" id="KW-0436">Ligase</keyword>
<organism evidence="10 11">
    <name type="scientific">Peptostreptococcus equinus</name>
    <dbReference type="NCBI Taxonomy" id="3003601"/>
    <lineage>
        <taxon>Bacteria</taxon>
        <taxon>Bacillati</taxon>
        <taxon>Bacillota</taxon>
        <taxon>Clostridia</taxon>
        <taxon>Peptostreptococcales</taxon>
        <taxon>Peptostreptococcaceae</taxon>
        <taxon>Peptostreptococcus</taxon>
    </lineage>
</organism>
<keyword evidence="4 8" id="KW-0819">tRNA processing</keyword>
<evidence type="ECO:0000256" key="8">
    <source>
        <dbReference type="HAMAP-Rule" id="MF_01161"/>
    </source>
</evidence>
<dbReference type="Gene3D" id="3.40.50.620">
    <property type="entry name" value="HUPs"/>
    <property type="match status" value="1"/>
</dbReference>
<dbReference type="PANTHER" id="PTHR43033:SF1">
    <property type="entry name" value="TRNA(ILE)-LYSIDINE SYNTHASE-RELATED"/>
    <property type="match status" value="1"/>
</dbReference>
<dbReference type="EMBL" id="CP114052">
    <property type="protein sequence ID" value="WAW15004.1"/>
    <property type="molecule type" value="Genomic_DNA"/>
</dbReference>
<dbReference type="Gene3D" id="1.20.59.20">
    <property type="match status" value="1"/>
</dbReference>
<dbReference type="SUPFAM" id="SSF82829">
    <property type="entry name" value="MesJ substrate recognition domain-like"/>
    <property type="match status" value="1"/>
</dbReference>
<dbReference type="InterPro" id="IPR012094">
    <property type="entry name" value="tRNA_Ile_lys_synt"/>
</dbReference>
<dbReference type="Proteomes" id="UP001164187">
    <property type="component" value="Chromosome"/>
</dbReference>
<reference evidence="10" key="1">
    <citation type="submission" date="2022-12" db="EMBL/GenBank/DDBJ databases">
        <title>Peptostreptococcus.</title>
        <authorList>
            <person name="Lee S.H."/>
        </authorList>
    </citation>
    <scope>NUCLEOTIDE SEQUENCE</scope>
    <source>
        <strain evidence="10">CBA3647</strain>
    </source>
</reference>
<keyword evidence="6 8" id="KW-0067">ATP-binding</keyword>
<accession>A0ABY7JPA5</accession>
<dbReference type="InterPro" id="IPR012796">
    <property type="entry name" value="Lysidine-tRNA-synth_C"/>
</dbReference>
<comment type="subcellular location">
    <subcellularLocation>
        <location evidence="1 8">Cytoplasm</location>
    </subcellularLocation>
</comment>
<dbReference type="InterPro" id="IPR014729">
    <property type="entry name" value="Rossmann-like_a/b/a_fold"/>
</dbReference>
<feature type="domain" description="Lysidine-tRNA(Ile) synthetase C-terminal" evidence="9">
    <location>
        <begin position="390"/>
        <end position="460"/>
    </location>
</feature>
<sequence length="463" mass="53821">MIIDKVVKTIENNNLIEKNDSIIVALSGGPDSVFLLHVLSRLSERYNLSLYAVHLNHQIRGLDAHLDALYASNFCNELDIPCFIKSIDVPQYCREKGLGIEDGARILRYEIFEDVRQRLGANKIAVGHNKNDQAETILMRLMRGTGLKGLCGIDYIRDSKIIRPILDIDRQDIEEYCKEYELNPKIDKTNLEDIYSRNKIRLNILPYMKKEFNENIVDTLVRMGHSIRQDLDFIDIEVEKNYENCVKLYRSGAYIFTDYMNDLHKSIKTRILIKTIKEIIGKGNSVGKKHIDNLLELFEEDKLNKKLDLPNGLKAIRHREYVYIGKDEVKISKNDFEYTVNIKDNLRGQVYIEEIDKSFKFNVISSQYFDRGLIGNKKQYLDYDKLSENIKLRNRRQGDRIKLSGGTKKIKNFFTDMKISNEDKGSTLMLLSEDIIASICGYRVNVDYKVDENTNNILEFIIE</sequence>
<dbReference type="EC" id="6.3.4.19" evidence="8"/>
<dbReference type="NCBIfam" id="TIGR02432">
    <property type="entry name" value="lysidine_TilS_N"/>
    <property type="match status" value="1"/>
</dbReference>
<keyword evidence="11" id="KW-1185">Reference proteome</keyword>
<dbReference type="SMART" id="SM00977">
    <property type="entry name" value="TilS_C"/>
    <property type="match status" value="1"/>
</dbReference>
<evidence type="ECO:0000256" key="1">
    <source>
        <dbReference type="ARBA" id="ARBA00004496"/>
    </source>
</evidence>
<evidence type="ECO:0000313" key="11">
    <source>
        <dbReference type="Proteomes" id="UP001164187"/>
    </source>
</evidence>
<evidence type="ECO:0000256" key="5">
    <source>
        <dbReference type="ARBA" id="ARBA00022741"/>
    </source>
</evidence>
<evidence type="ECO:0000313" key="10">
    <source>
        <dbReference type="EMBL" id="WAW15004.1"/>
    </source>
</evidence>
<keyword evidence="5 8" id="KW-0547">Nucleotide-binding</keyword>